<dbReference type="OrthoDB" id="3648865at2759"/>
<dbReference type="RefSeq" id="XP_003854353.1">
    <property type="nucleotide sequence ID" value="XM_003854305.1"/>
</dbReference>
<feature type="region of interest" description="Disordered" evidence="1">
    <location>
        <begin position="761"/>
        <end position="785"/>
    </location>
</feature>
<feature type="compositionally biased region" description="Basic and acidic residues" evidence="1">
    <location>
        <begin position="471"/>
        <end position="480"/>
    </location>
</feature>
<organism evidence="2 3">
    <name type="scientific">Zymoseptoria tritici (strain CBS 115943 / IPO323)</name>
    <name type="common">Speckled leaf blotch fungus</name>
    <name type="synonym">Septoria tritici</name>
    <dbReference type="NCBI Taxonomy" id="336722"/>
    <lineage>
        <taxon>Eukaryota</taxon>
        <taxon>Fungi</taxon>
        <taxon>Dikarya</taxon>
        <taxon>Ascomycota</taxon>
        <taxon>Pezizomycotina</taxon>
        <taxon>Dothideomycetes</taxon>
        <taxon>Dothideomycetidae</taxon>
        <taxon>Mycosphaerellales</taxon>
        <taxon>Mycosphaerellaceae</taxon>
        <taxon>Zymoseptoria</taxon>
    </lineage>
</organism>
<name>F9X6X7_ZYMTI</name>
<dbReference type="HOGENOM" id="CLU_287165_0_0_1"/>
<gene>
    <name evidence="2" type="ORF">MYCGRDRAFT_91843</name>
</gene>
<feature type="region of interest" description="Disordered" evidence="1">
    <location>
        <begin position="108"/>
        <end position="146"/>
    </location>
</feature>
<feature type="compositionally biased region" description="Basic and acidic residues" evidence="1">
    <location>
        <begin position="383"/>
        <end position="405"/>
    </location>
</feature>
<accession>F9X6X7</accession>
<feature type="compositionally biased region" description="Basic and acidic residues" evidence="1">
    <location>
        <begin position="649"/>
        <end position="667"/>
    </location>
</feature>
<reference evidence="2 3" key="1">
    <citation type="journal article" date="2011" name="PLoS Genet.">
        <title>Finished genome of the fungal wheat pathogen Mycosphaerella graminicola reveals dispensome structure, chromosome plasticity, and stealth pathogenesis.</title>
        <authorList>
            <person name="Goodwin S.B."/>
            <person name="Ben M'barek S."/>
            <person name="Dhillon B."/>
            <person name="Wittenberg A.H.J."/>
            <person name="Crane C.F."/>
            <person name="Hane J.K."/>
            <person name="Foster A.J."/>
            <person name="Van der Lee T.A.J."/>
            <person name="Grimwood J."/>
            <person name="Aerts A."/>
            <person name="Antoniw J."/>
            <person name="Bailey A."/>
            <person name="Bluhm B."/>
            <person name="Bowler J."/>
            <person name="Bristow J."/>
            <person name="van der Burgt A."/>
            <person name="Canto-Canche B."/>
            <person name="Churchill A.C.L."/>
            <person name="Conde-Ferraez L."/>
            <person name="Cools H.J."/>
            <person name="Coutinho P.M."/>
            <person name="Csukai M."/>
            <person name="Dehal P."/>
            <person name="De Wit P."/>
            <person name="Donzelli B."/>
            <person name="van de Geest H.C."/>
            <person name="van Ham R.C.H.J."/>
            <person name="Hammond-Kosack K.E."/>
            <person name="Henrissat B."/>
            <person name="Kilian A."/>
            <person name="Kobayashi A.K."/>
            <person name="Koopmann E."/>
            <person name="Kourmpetis Y."/>
            <person name="Kuzniar A."/>
            <person name="Lindquist E."/>
            <person name="Lombard V."/>
            <person name="Maliepaard C."/>
            <person name="Martins N."/>
            <person name="Mehrabi R."/>
            <person name="Nap J.P.H."/>
            <person name="Ponomarenko A."/>
            <person name="Rudd J.J."/>
            <person name="Salamov A."/>
            <person name="Schmutz J."/>
            <person name="Schouten H.J."/>
            <person name="Shapiro H."/>
            <person name="Stergiopoulos I."/>
            <person name="Torriani S.F.F."/>
            <person name="Tu H."/>
            <person name="de Vries R.P."/>
            <person name="Waalwijk C."/>
            <person name="Ware S.B."/>
            <person name="Wiebenga A."/>
            <person name="Zwiers L.-H."/>
            <person name="Oliver R.P."/>
            <person name="Grigoriev I.V."/>
            <person name="Kema G.H.J."/>
        </authorList>
    </citation>
    <scope>NUCLEOTIDE SEQUENCE [LARGE SCALE GENOMIC DNA]</scope>
    <source>
        <strain evidence="3">CBS 115943 / IPO323</strain>
    </source>
</reference>
<evidence type="ECO:0000256" key="1">
    <source>
        <dbReference type="SAM" id="MobiDB-lite"/>
    </source>
</evidence>
<dbReference type="InParanoid" id="F9X6X7"/>
<feature type="region of interest" description="Disordered" evidence="1">
    <location>
        <begin position="222"/>
        <end position="250"/>
    </location>
</feature>
<feature type="compositionally biased region" description="Basic residues" evidence="1">
    <location>
        <begin position="976"/>
        <end position="985"/>
    </location>
</feature>
<sequence>MATTGAKSTFAPYLAYKRMQRMPRDMPEFEYDDEGCPIVHHGELFCRMPMRNGALCGKRHERADHLIQHLRAKIHSAPASKLFHRKRNLGRDAAQDWYQFLSHRGITTGPDSCGDSDTTEGDVASETGDAPNDRDNVQDDDGMKDGDAMEDIRVARDGGITSADHFGSVEGTSPTCTNTRDRRHLSLSRDALKERRAMDKPSAKVDCHSLDDDTVAQHTDITHNQGVGNNEAAPQDRNDASANDSSTEDRGILAKLKTSTGTAPRPGPSRTWFKRLTAEMVAKTEAAALGPQDCHGLDCHSPSIPSTPLRKIAAPATPISAGLKKGDNTEAHLASRHKKTSPAPSEPPGCTAPSSSLITPPSERRRIDTATDGITVARSDGQCTERRPTAKRVVPDEEHPTLESPEEERLKVHICQTRVAKWEAEEAKWAAQEAKYAAQEAKHAAHEDMLNAQLRVAQAARRDGYQSAKRRCMESTDYRRPLSSRRPAPTSHIPGSTPTKRQLPPLMKDGSSLETARRRSREFPQHARQEGKQKQVVPNDKDTLECHLDRHVASIDGAATRFHEDEGPMDIDPEFIDDSSVTKDTNMLEPHEQHSTSPISPISPNFLIGPIAFSRSEESAYHEQWFTSTSRPNLAEDDTSVDPLAARGLQDRATDGQNSTDEHSLLDGRHRHDSLFNEDSHTVGDVGSAIRSFQLLGIEDTDHDPRRQLELKRLEVAMFKDRHSHQPSPEQHRAIHFETTRSLAMPSNHPQIWRKTLLPHGDHLTSRSSHSNTAPEDHLNLDGGRSRHFTIQNSLHFATEYDRTRYPNKTPNTISKMSGKQLKDCAAYDRYCEYISNGTAIIGFEKMPTGRDGKSISSADIMLGEKMCRLKAMQKDAAPEQNSEPELWCRRIYETTGALRNHYKLAEAGAPAEDEVENAHVAEVGITARGRPRASNPSPPTRATRPVTRDASVDPLSASAPPVSHSTRRLAVTRLRGPRRSKRSARAAFREERSQITTSVEQTDTEATDNYPASVKHDMVDDDDTFAKQLHVEGLEVELLEARLRLAKTKRDMAMRKREKRGQGRSPDSSGVFG</sequence>
<keyword evidence="3" id="KW-1185">Reference proteome</keyword>
<feature type="region of interest" description="Disordered" evidence="1">
    <location>
        <begin position="1050"/>
        <end position="1074"/>
    </location>
</feature>
<evidence type="ECO:0000313" key="3">
    <source>
        <dbReference type="Proteomes" id="UP000008062"/>
    </source>
</evidence>
<dbReference type="Proteomes" id="UP000008062">
    <property type="component" value="Chromosome 3"/>
</dbReference>
<feature type="region of interest" description="Disordered" evidence="1">
    <location>
        <begin position="160"/>
        <end position="210"/>
    </location>
</feature>
<feature type="region of interest" description="Disordered" evidence="1">
    <location>
        <begin position="648"/>
        <end position="667"/>
    </location>
</feature>
<feature type="compositionally biased region" description="Basic and acidic residues" evidence="1">
    <location>
        <begin position="131"/>
        <end position="146"/>
    </location>
</feature>
<feature type="region of interest" description="Disordered" evidence="1">
    <location>
        <begin position="319"/>
        <end position="405"/>
    </location>
</feature>
<evidence type="ECO:0000313" key="2">
    <source>
        <dbReference type="EMBL" id="EGP89329.1"/>
    </source>
</evidence>
<dbReference type="GeneID" id="13404258"/>
<dbReference type="EMBL" id="CM001198">
    <property type="protein sequence ID" value="EGP89329.1"/>
    <property type="molecule type" value="Genomic_DNA"/>
</dbReference>
<feature type="compositionally biased region" description="Basic and acidic residues" evidence="1">
    <location>
        <begin position="515"/>
        <end position="541"/>
    </location>
</feature>
<dbReference type="AlphaFoldDB" id="F9X6X7"/>
<feature type="compositionally biased region" description="Basic and acidic residues" evidence="1">
    <location>
        <begin position="190"/>
        <end position="210"/>
    </location>
</feature>
<dbReference type="KEGG" id="ztr:MYCGRDRAFT_91843"/>
<feature type="region of interest" description="Disordered" evidence="1">
    <location>
        <begin position="461"/>
        <end position="541"/>
    </location>
</feature>
<feature type="region of interest" description="Disordered" evidence="1">
    <location>
        <begin position="926"/>
        <end position="1009"/>
    </location>
</feature>
<protein>
    <submittedName>
        <fullName evidence="2">Uncharacterized protein</fullName>
    </submittedName>
</protein>
<proteinExistence type="predicted"/>